<gene>
    <name evidence="2" type="ORF">B7G54_23280</name>
    <name evidence="1" type="ORF">LMG29660_07057</name>
</gene>
<keyword evidence="3" id="KW-1185">Reference proteome</keyword>
<proteinExistence type="predicted"/>
<sequence length="238" mass="26747">MGPIVCHRHGFNVVRTTSKGVHARVRTRGQFAPGELLKVLLDRPKYSREMWVLRTEFDELDVEASFIGNVAHVTAFPKIAALERLRAYGCSTCVDELLVRSGETPREPTSEAQAFDTSVVAADAKWPHGFARCEFHGLILPTRTSPDIEAAILSIDVIRHCHVVQVTDRTKKHEPKYWFSEAFLRKVLGADVAVDGSTFRLDDEETFDKLWNAGERVCRSCLRETLRRSGLGDDDIPA</sequence>
<evidence type="ECO:0000313" key="4">
    <source>
        <dbReference type="Proteomes" id="UP000494135"/>
    </source>
</evidence>
<dbReference type="Proteomes" id="UP000193146">
    <property type="component" value="Unassembled WGS sequence"/>
</dbReference>
<name>A0A1X1PC64_9BURK</name>
<dbReference type="OrthoDB" id="9110241at2"/>
<reference evidence="1 4" key="2">
    <citation type="submission" date="2020-04" db="EMBL/GenBank/DDBJ databases">
        <authorList>
            <person name="De Canck E."/>
        </authorList>
    </citation>
    <scope>NUCLEOTIDE SEQUENCE [LARGE SCALE GENOMIC DNA]</scope>
    <source>
        <strain evidence="1 4">LMG 29660</strain>
    </source>
</reference>
<accession>A0A1X1PC64</accession>
<dbReference type="EMBL" id="CADIKG010000038">
    <property type="protein sequence ID" value="CAB3772059.1"/>
    <property type="molecule type" value="Genomic_DNA"/>
</dbReference>
<dbReference type="Proteomes" id="UP000494135">
    <property type="component" value="Unassembled WGS sequence"/>
</dbReference>
<dbReference type="AlphaFoldDB" id="A0A1X1PC64"/>
<protein>
    <submittedName>
        <fullName evidence="2">Uncharacterized protein</fullName>
    </submittedName>
</protein>
<dbReference type="EMBL" id="NBYX01000013">
    <property type="protein sequence ID" value="ORT83268.1"/>
    <property type="molecule type" value="Genomic_DNA"/>
</dbReference>
<reference evidence="2 3" key="1">
    <citation type="submission" date="2017-04" db="EMBL/GenBank/DDBJ databases">
        <title>Burkholderia puraquae sp. nov., a novel Burkholderia cepacia complex species from hospital setting samples.</title>
        <authorList>
            <person name="Martina P."/>
            <person name="Leguizamon M."/>
            <person name="Prieto C."/>
            <person name="Sousa S."/>
            <person name="Montanaro P."/>
            <person name="Draghi W."/>
            <person name="Staembler M."/>
            <person name="Bettiol M."/>
            <person name="Figoli C."/>
            <person name="Palau J."/>
            <person name="Alvarez F."/>
            <person name="Benetti S."/>
            <person name="Anchat E."/>
            <person name="Vescina C."/>
            <person name="Ferreras J."/>
            <person name="Lasch P."/>
            <person name="Lagares A."/>
            <person name="Zorreguieta A."/>
            <person name="Yantorno O."/>
            <person name="Bosch A."/>
        </authorList>
    </citation>
    <scope>NUCLEOTIDE SEQUENCE [LARGE SCALE GENOMIC DNA]</scope>
    <source>
        <strain evidence="2 3">CAMPA 1040</strain>
    </source>
</reference>
<evidence type="ECO:0000313" key="2">
    <source>
        <dbReference type="EMBL" id="ORT83268.1"/>
    </source>
</evidence>
<evidence type="ECO:0000313" key="3">
    <source>
        <dbReference type="Proteomes" id="UP000193146"/>
    </source>
</evidence>
<evidence type="ECO:0000313" key="1">
    <source>
        <dbReference type="EMBL" id="CAB3772059.1"/>
    </source>
</evidence>
<organism evidence="2 3">
    <name type="scientific">Burkholderia puraquae</name>
    <dbReference type="NCBI Taxonomy" id="1904757"/>
    <lineage>
        <taxon>Bacteria</taxon>
        <taxon>Pseudomonadati</taxon>
        <taxon>Pseudomonadota</taxon>
        <taxon>Betaproteobacteria</taxon>
        <taxon>Burkholderiales</taxon>
        <taxon>Burkholderiaceae</taxon>
        <taxon>Burkholderia</taxon>
        <taxon>Burkholderia cepacia complex</taxon>
    </lineage>
</organism>